<dbReference type="SUPFAM" id="SSF51735">
    <property type="entry name" value="NAD(P)-binding Rossmann-fold domains"/>
    <property type="match status" value="1"/>
</dbReference>
<accession>A0A498QKZ1</accession>
<proteinExistence type="predicted"/>
<dbReference type="Proteomes" id="UP000268285">
    <property type="component" value="Unassembled WGS sequence"/>
</dbReference>
<dbReference type="Gene3D" id="3.40.50.720">
    <property type="entry name" value="NAD(P)-binding Rossmann-like Domain"/>
    <property type="match status" value="1"/>
</dbReference>
<gene>
    <name evidence="3" type="ORF">LAUMK142_00387</name>
</gene>
<dbReference type="AlphaFoldDB" id="A0A498QKZ1"/>
<dbReference type="EMBL" id="UPHU01000001">
    <property type="protein sequence ID" value="VBA46580.1"/>
    <property type="molecule type" value="Genomic_DNA"/>
</dbReference>
<evidence type="ECO:0000256" key="1">
    <source>
        <dbReference type="SAM" id="MobiDB-lite"/>
    </source>
</evidence>
<organism evidence="3 4">
    <name type="scientific">Mycobacterium pseudokansasii</name>
    <dbReference type="NCBI Taxonomy" id="2341080"/>
    <lineage>
        <taxon>Bacteria</taxon>
        <taxon>Bacillati</taxon>
        <taxon>Actinomycetota</taxon>
        <taxon>Actinomycetes</taxon>
        <taxon>Mycobacteriales</taxon>
        <taxon>Mycobacteriaceae</taxon>
        <taxon>Mycobacterium</taxon>
    </lineage>
</organism>
<dbReference type="GO" id="GO:0051287">
    <property type="term" value="F:NAD binding"/>
    <property type="evidence" value="ECO:0007669"/>
    <property type="project" value="InterPro"/>
</dbReference>
<sequence length="108" mass="11556">MRLVHKFGAGVNTIDVAAATRRGTRDDGRPGWRPLPHRLAGGDTTSLHEPLTGDTKQLIDAGALARMRPDSALVSTAPVGQPGQPTHRLLAWKELAQGKANNADRNHP</sequence>
<evidence type="ECO:0000313" key="4">
    <source>
        <dbReference type="Proteomes" id="UP000268285"/>
    </source>
</evidence>
<evidence type="ECO:0000313" key="3">
    <source>
        <dbReference type="EMBL" id="VBA46580.1"/>
    </source>
</evidence>
<evidence type="ECO:0000259" key="2">
    <source>
        <dbReference type="Pfam" id="PF02826"/>
    </source>
</evidence>
<keyword evidence="4" id="KW-1185">Reference proteome</keyword>
<feature type="region of interest" description="Disordered" evidence="1">
    <location>
        <begin position="20"/>
        <end position="54"/>
    </location>
</feature>
<protein>
    <recommendedName>
        <fullName evidence="2">D-isomer specific 2-hydroxyacid dehydrogenase NAD-binding domain-containing protein</fullName>
    </recommendedName>
</protein>
<dbReference type="Pfam" id="PF02826">
    <property type="entry name" value="2-Hacid_dh_C"/>
    <property type="match status" value="1"/>
</dbReference>
<reference evidence="3 4" key="1">
    <citation type="submission" date="2018-09" db="EMBL/GenBank/DDBJ databases">
        <authorList>
            <person name="Tagini F."/>
        </authorList>
    </citation>
    <scope>NUCLEOTIDE SEQUENCE [LARGE SCALE GENOMIC DNA]</scope>
    <source>
        <strain evidence="3 4">MK142</strain>
    </source>
</reference>
<feature type="domain" description="D-isomer specific 2-hydroxyacid dehydrogenase NAD-binding" evidence="2">
    <location>
        <begin position="4"/>
        <end position="77"/>
    </location>
</feature>
<dbReference type="InterPro" id="IPR036291">
    <property type="entry name" value="NAD(P)-bd_dom_sf"/>
</dbReference>
<dbReference type="InterPro" id="IPR006140">
    <property type="entry name" value="D-isomer_DH_NAD-bd"/>
</dbReference>
<name>A0A498QKZ1_9MYCO</name>